<keyword evidence="2" id="KW-1185">Reference proteome</keyword>
<dbReference type="Proteomes" id="UP000887159">
    <property type="component" value="Unassembled WGS sequence"/>
</dbReference>
<evidence type="ECO:0000313" key="1">
    <source>
        <dbReference type="EMBL" id="GFX86605.1"/>
    </source>
</evidence>
<dbReference type="AlphaFoldDB" id="A0A8X6R320"/>
<reference evidence="1" key="1">
    <citation type="submission" date="2020-08" db="EMBL/GenBank/DDBJ databases">
        <title>Multicomponent nature underlies the extraordinary mechanical properties of spider dragline silk.</title>
        <authorList>
            <person name="Kono N."/>
            <person name="Nakamura H."/>
            <person name="Mori M."/>
            <person name="Yoshida Y."/>
            <person name="Ohtoshi R."/>
            <person name="Malay A.D."/>
            <person name="Moran D.A.P."/>
            <person name="Tomita M."/>
            <person name="Numata K."/>
            <person name="Arakawa K."/>
        </authorList>
    </citation>
    <scope>NUCLEOTIDE SEQUENCE</scope>
</reference>
<protein>
    <submittedName>
        <fullName evidence="1">Uncharacterized protein</fullName>
    </submittedName>
</protein>
<evidence type="ECO:0000313" key="2">
    <source>
        <dbReference type="Proteomes" id="UP000887159"/>
    </source>
</evidence>
<sequence>MSFVFGPQELQLLHTVPSIFDGNLLSFLDEFEMEPMDFTMPRLNSCVKNIRPILPMDLCVNSSIGQ</sequence>
<name>A0A8X6R320_TRICX</name>
<proteinExistence type="predicted"/>
<organism evidence="1 2">
    <name type="scientific">Trichonephila clavipes</name>
    <name type="common">Golden silk orbweaver</name>
    <name type="synonym">Nephila clavipes</name>
    <dbReference type="NCBI Taxonomy" id="2585209"/>
    <lineage>
        <taxon>Eukaryota</taxon>
        <taxon>Metazoa</taxon>
        <taxon>Ecdysozoa</taxon>
        <taxon>Arthropoda</taxon>
        <taxon>Chelicerata</taxon>
        <taxon>Arachnida</taxon>
        <taxon>Araneae</taxon>
        <taxon>Araneomorphae</taxon>
        <taxon>Entelegynae</taxon>
        <taxon>Araneoidea</taxon>
        <taxon>Nephilidae</taxon>
        <taxon>Trichonephila</taxon>
    </lineage>
</organism>
<comment type="caution">
    <text evidence="1">The sequence shown here is derived from an EMBL/GenBank/DDBJ whole genome shotgun (WGS) entry which is preliminary data.</text>
</comment>
<dbReference type="EMBL" id="BMAU01021011">
    <property type="protein sequence ID" value="GFX86605.1"/>
    <property type="molecule type" value="Genomic_DNA"/>
</dbReference>
<accession>A0A8X6R320</accession>
<gene>
    <name evidence="1" type="ORF">TNCV_462251</name>
</gene>